<dbReference type="Proteomes" id="UP000474957">
    <property type="component" value="Unassembled WGS sequence"/>
</dbReference>
<dbReference type="SUPFAM" id="SSF54534">
    <property type="entry name" value="FKBP-like"/>
    <property type="match status" value="1"/>
</dbReference>
<comment type="caution">
    <text evidence="7">The sequence shown here is derived from an EMBL/GenBank/DDBJ whole genome shotgun (WGS) entry which is preliminary data.</text>
</comment>
<keyword evidence="5" id="KW-0697">Rotamase</keyword>
<evidence type="ECO:0000256" key="4">
    <source>
        <dbReference type="ARBA" id="ARBA00031484"/>
    </source>
</evidence>
<keyword evidence="2" id="KW-0732">Signal</keyword>
<dbReference type="InterPro" id="IPR046357">
    <property type="entry name" value="PPIase_dom_sf"/>
</dbReference>
<dbReference type="PANTHER" id="PTHR47637:SF1">
    <property type="entry name" value="CHAPERONE SURA"/>
    <property type="match status" value="1"/>
</dbReference>
<name>A0A6L5Z0P6_9RHOB</name>
<evidence type="ECO:0000256" key="5">
    <source>
        <dbReference type="PROSITE-ProRule" id="PRU00278"/>
    </source>
</evidence>
<dbReference type="SUPFAM" id="SSF109998">
    <property type="entry name" value="Triger factor/SurA peptide-binding domain-like"/>
    <property type="match status" value="1"/>
</dbReference>
<dbReference type="GO" id="GO:0003755">
    <property type="term" value="F:peptidyl-prolyl cis-trans isomerase activity"/>
    <property type="evidence" value="ECO:0007669"/>
    <property type="project" value="UniProtKB-KW"/>
</dbReference>
<organism evidence="7 8">
    <name type="scientific">Halovulum marinum</name>
    <dbReference type="NCBI Taxonomy" id="2662447"/>
    <lineage>
        <taxon>Bacteria</taxon>
        <taxon>Pseudomonadati</taxon>
        <taxon>Pseudomonadota</taxon>
        <taxon>Alphaproteobacteria</taxon>
        <taxon>Rhodobacterales</taxon>
        <taxon>Paracoccaceae</taxon>
        <taxon>Halovulum</taxon>
    </lineage>
</organism>
<dbReference type="InterPro" id="IPR000297">
    <property type="entry name" value="PPIase_PpiC"/>
</dbReference>
<protein>
    <recommendedName>
        <fullName evidence="1">Parvulin-like PPIase</fullName>
    </recommendedName>
    <alternativeName>
        <fullName evidence="3">Peptidyl-prolyl cis-trans isomerase plp</fullName>
    </alternativeName>
    <alternativeName>
        <fullName evidence="4">Rotamase plp</fullName>
    </alternativeName>
</protein>
<dbReference type="InterPro" id="IPR050280">
    <property type="entry name" value="OMP_Chaperone_SurA"/>
</dbReference>
<sequence>MDVVERLEMTLEDGAVDSAVQDFADRREIPVDALIGALAQRGVDEATLRSFLEMQIRWRDAVQALFRNRARPSEQDLDNALVYSDSGASSGVEESVLLQELSLSVEKRGETEAAELARRLSRELNRGGDFGAAVARYSDSPSAQSGGLLEWMPASELPPQLAGQILALMPGEVSAPVPVRGGLSIFKLRDIRQQQRTAGGDAADTVTYLELVQALPANATDNAVLSARSRALRLRDEADTCTDLEAQAAEFDLGSGRSAPTPIGALPAGLAAELAAMQSGDSRIVTDQRGVVLVMLCARSGEASAEEREQLRLRLFNERMNTFAQGFLQELRGDAVIVEQ</sequence>
<dbReference type="PANTHER" id="PTHR47637">
    <property type="entry name" value="CHAPERONE SURA"/>
    <property type="match status" value="1"/>
</dbReference>
<evidence type="ECO:0000313" key="8">
    <source>
        <dbReference type="Proteomes" id="UP000474957"/>
    </source>
</evidence>
<keyword evidence="5" id="KW-0413">Isomerase</keyword>
<gene>
    <name evidence="7" type="ORF">GE300_09690</name>
</gene>
<dbReference type="PROSITE" id="PS50198">
    <property type="entry name" value="PPIC_PPIASE_2"/>
    <property type="match status" value="1"/>
</dbReference>
<accession>A0A6L5Z0P6</accession>
<dbReference type="EMBL" id="WIND01000006">
    <property type="protein sequence ID" value="MSU89879.1"/>
    <property type="molecule type" value="Genomic_DNA"/>
</dbReference>
<feature type="domain" description="PpiC" evidence="6">
    <location>
        <begin position="93"/>
        <end position="190"/>
    </location>
</feature>
<dbReference type="Pfam" id="PF00639">
    <property type="entry name" value="Rotamase"/>
    <property type="match status" value="1"/>
</dbReference>
<keyword evidence="8" id="KW-1185">Reference proteome</keyword>
<dbReference type="InterPro" id="IPR027304">
    <property type="entry name" value="Trigger_fact/SurA_dom_sf"/>
</dbReference>
<evidence type="ECO:0000259" key="6">
    <source>
        <dbReference type="PROSITE" id="PS50198"/>
    </source>
</evidence>
<proteinExistence type="predicted"/>
<dbReference type="AlphaFoldDB" id="A0A6L5Z0P6"/>
<evidence type="ECO:0000313" key="7">
    <source>
        <dbReference type="EMBL" id="MSU89879.1"/>
    </source>
</evidence>
<evidence type="ECO:0000256" key="2">
    <source>
        <dbReference type="ARBA" id="ARBA00022729"/>
    </source>
</evidence>
<reference evidence="7 8" key="1">
    <citation type="submission" date="2019-10" db="EMBL/GenBank/DDBJ databases">
        <title>Cognatihalovulum marinum gen. nov. sp. nov., a new member of the family Rhodobacteraceae isolated from deep seawater of the Northwest Indian Ocean.</title>
        <authorList>
            <person name="Ruan C."/>
            <person name="Wang J."/>
            <person name="Zheng X."/>
            <person name="Song L."/>
            <person name="Zhu Y."/>
            <person name="Huang Y."/>
            <person name="Lu Z."/>
            <person name="Du W."/>
            <person name="Huang L."/>
            <person name="Dai X."/>
        </authorList>
    </citation>
    <scope>NUCLEOTIDE SEQUENCE [LARGE SCALE GENOMIC DNA]</scope>
    <source>
        <strain evidence="7 8">2CG4</strain>
    </source>
</reference>
<evidence type="ECO:0000256" key="1">
    <source>
        <dbReference type="ARBA" id="ARBA00018370"/>
    </source>
</evidence>
<dbReference type="Gene3D" id="3.10.50.40">
    <property type="match status" value="1"/>
</dbReference>
<evidence type="ECO:0000256" key="3">
    <source>
        <dbReference type="ARBA" id="ARBA00030642"/>
    </source>
</evidence>